<keyword evidence="1" id="KW-0547">Nucleotide-binding</keyword>
<evidence type="ECO:0000256" key="4">
    <source>
        <dbReference type="ARBA" id="ARBA00023125"/>
    </source>
</evidence>
<dbReference type="GO" id="GO:0005524">
    <property type="term" value="F:ATP binding"/>
    <property type="evidence" value="ECO:0007669"/>
    <property type="project" value="UniProtKB-KW"/>
</dbReference>
<dbReference type="InterPro" id="IPR025944">
    <property type="entry name" value="Sigma_54_int_dom_CS"/>
</dbReference>
<dbReference type="InterPro" id="IPR002197">
    <property type="entry name" value="HTH_Fis"/>
</dbReference>
<dbReference type="Gene3D" id="3.40.50.300">
    <property type="entry name" value="P-loop containing nucleotide triphosphate hydrolases"/>
    <property type="match status" value="1"/>
</dbReference>
<dbReference type="InterPro" id="IPR058031">
    <property type="entry name" value="AAA_lid_NorR"/>
</dbReference>
<accession>A0A5C6QS13</accession>
<dbReference type="InterPro" id="IPR025662">
    <property type="entry name" value="Sigma_54_int_dom_ATP-bd_1"/>
</dbReference>
<dbReference type="SUPFAM" id="SSF55781">
    <property type="entry name" value="GAF domain-like"/>
    <property type="match status" value="1"/>
</dbReference>
<keyword evidence="2" id="KW-0067">ATP-binding</keyword>
<proteinExistence type="predicted"/>
<evidence type="ECO:0000313" key="7">
    <source>
        <dbReference type="EMBL" id="TWX72036.1"/>
    </source>
</evidence>
<dbReference type="GO" id="GO:0043565">
    <property type="term" value="F:sequence-specific DNA binding"/>
    <property type="evidence" value="ECO:0007669"/>
    <property type="project" value="InterPro"/>
</dbReference>
<dbReference type="InterPro" id="IPR029016">
    <property type="entry name" value="GAF-like_dom_sf"/>
</dbReference>
<gene>
    <name evidence="7" type="primary">norR</name>
    <name evidence="7" type="ORF">ESZ36_02045</name>
</gene>
<dbReference type="RefSeq" id="WP_146782828.1">
    <property type="nucleotide sequence ID" value="NZ_VOLT01000001.1"/>
</dbReference>
<dbReference type="Pfam" id="PF02954">
    <property type="entry name" value="HTH_8"/>
    <property type="match status" value="1"/>
</dbReference>
<dbReference type="SUPFAM" id="SSF46689">
    <property type="entry name" value="Homeodomain-like"/>
    <property type="match status" value="1"/>
</dbReference>
<evidence type="ECO:0000256" key="1">
    <source>
        <dbReference type="ARBA" id="ARBA00022741"/>
    </source>
</evidence>
<dbReference type="EMBL" id="VOLT01000001">
    <property type="protein sequence ID" value="TWX72036.1"/>
    <property type="molecule type" value="Genomic_DNA"/>
</dbReference>
<dbReference type="Proteomes" id="UP000321822">
    <property type="component" value="Unassembled WGS sequence"/>
</dbReference>
<feature type="domain" description="Sigma-54 factor interaction" evidence="6">
    <location>
        <begin position="192"/>
        <end position="421"/>
    </location>
</feature>
<keyword evidence="3" id="KW-0805">Transcription regulation</keyword>
<dbReference type="PROSITE" id="PS50045">
    <property type="entry name" value="SIGMA54_INTERACT_4"/>
    <property type="match status" value="1"/>
</dbReference>
<dbReference type="Gene3D" id="3.30.450.40">
    <property type="match status" value="1"/>
</dbReference>
<keyword evidence="8" id="KW-1185">Reference proteome</keyword>
<reference evidence="7 8" key="1">
    <citation type="submission" date="2019-07" db="EMBL/GenBank/DDBJ databases">
        <title>Genomes of sea-ice associated Colwellia species.</title>
        <authorList>
            <person name="Bowman J.P."/>
        </authorList>
    </citation>
    <scope>NUCLEOTIDE SEQUENCE [LARGE SCALE GENOMIC DNA]</scope>
    <source>
        <strain evidence="7 8">ACAM 459</strain>
    </source>
</reference>
<name>A0A5C6QS13_9GAMM</name>
<keyword evidence="5" id="KW-0804">Transcription</keyword>
<dbReference type="Pfam" id="PF00158">
    <property type="entry name" value="Sigma54_activat"/>
    <property type="match status" value="1"/>
</dbReference>
<evidence type="ECO:0000259" key="6">
    <source>
        <dbReference type="PROSITE" id="PS50045"/>
    </source>
</evidence>
<dbReference type="InterPro" id="IPR003018">
    <property type="entry name" value="GAF"/>
</dbReference>
<dbReference type="OrthoDB" id="9804019at2"/>
<organism evidence="7 8">
    <name type="scientific">Colwellia demingiae</name>
    <dbReference type="NCBI Taxonomy" id="89401"/>
    <lineage>
        <taxon>Bacteria</taxon>
        <taxon>Pseudomonadati</taxon>
        <taxon>Pseudomonadota</taxon>
        <taxon>Gammaproteobacteria</taxon>
        <taxon>Alteromonadales</taxon>
        <taxon>Colwelliaceae</taxon>
        <taxon>Colwellia</taxon>
    </lineage>
</organism>
<evidence type="ECO:0000313" key="8">
    <source>
        <dbReference type="Proteomes" id="UP000321822"/>
    </source>
</evidence>
<dbReference type="InterPro" id="IPR003593">
    <property type="entry name" value="AAA+_ATPase"/>
</dbReference>
<dbReference type="PROSITE" id="PS00688">
    <property type="entry name" value="SIGMA54_INTERACT_3"/>
    <property type="match status" value="1"/>
</dbReference>
<dbReference type="NCBIfam" id="NF003451">
    <property type="entry name" value="PRK05022.1"/>
    <property type="match status" value="1"/>
</dbReference>
<dbReference type="SUPFAM" id="SSF52540">
    <property type="entry name" value="P-loop containing nucleoside triphosphate hydrolases"/>
    <property type="match status" value="1"/>
</dbReference>
<dbReference type="SMART" id="SM00382">
    <property type="entry name" value="AAA"/>
    <property type="match status" value="1"/>
</dbReference>
<evidence type="ECO:0000256" key="5">
    <source>
        <dbReference type="ARBA" id="ARBA00023163"/>
    </source>
</evidence>
<comment type="caution">
    <text evidence="7">The sequence shown here is derived from an EMBL/GenBank/DDBJ whole genome shotgun (WGS) entry which is preliminary data.</text>
</comment>
<dbReference type="PANTHER" id="PTHR32071">
    <property type="entry name" value="TRANSCRIPTIONAL REGULATORY PROTEIN"/>
    <property type="match status" value="1"/>
</dbReference>
<dbReference type="PROSITE" id="PS00675">
    <property type="entry name" value="SIGMA54_INTERACT_1"/>
    <property type="match status" value="1"/>
</dbReference>
<dbReference type="GO" id="GO:0006355">
    <property type="term" value="P:regulation of DNA-templated transcription"/>
    <property type="evidence" value="ECO:0007669"/>
    <property type="project" value="InterPro"/>
</dbReference>
<dbReference type="Gene3D" id="1.10.8.60">
    <property type="match status" value="1"/>
</dbReference>
<dbReference type="Pfam" id="PF25601">
    <property type="entry name" value="AAA_lid_14"/>
    <property type="match status" value="1"/>
</dbReference>
<dbReference type="PANTHER" id="PTHR32071:SF35">
    <property type="entry name" value="ANAEROBIC NITRIC OXIDE REDUCTASE TRANSCRIPTION REGULATOR NORR"/>
    <property type="match status" value="1"/>
</dbReference>
<dbReference type="InterPro" id="IPR002078">
    <property type="entry name" value="Sigma_54_int"/>
</dbReference>
<keyword evidence="4" id="KW-0238">DNA-binding</keyword>
<dbReference type="InterPro" id="IPR009057">
    <property type="entry name" value="Homeodomain-like_sf"/>
</dbReference>
<dbReference type="InterPro" id="IPR027417">
    <property type="entry name" value="P-loop_NTPase"/>
</dbReference>
<evidence type="ECO:0000256" key="2">
    <source>
        <dbReference type="ARBA" id="ARBA00022840"/>
    </source>
</evidence>
<dbReference type="CDD" id="cd00009">
    <property type="entry name" value="AAA"/>
    <property type="match status" value="1"/>
</dbReference>
<dbReference type="FunFam" id="3.40.50.300:FF:000006">
    <property type="entry name" value="DNA-binding transcriptional regulator NtrC"/>
    <property type="match status" value="1"/>
</dbReference>
<sequence>MLEKTLLKIALDLSLSLPKKAHYQRLMLAVNEVMPCDAVALLVLQDDYLVPVAVDGLSPEVLGMRFSPEEHPRLKAILSSRKPIRFDADSSYPDPYDGLLSIDPRRVLDVHDCMGCCLYVEENLVGVLTLDALQVGAFSNIDDITVATLAALAAATIRNANCIAVLEKRNEKALCLTNELVKDAHKAKGDDFVGESPKMLELKNEIKVVANSELSVLITGETGVGKEVVARTVHAQSRRSEEAIVQINCAALSENIAESELFGHVKGSFTGANKDRMGKFELANHGTLFLDEIGELSLNLQAKLLRAIQEGEIQRVGADKNFYVDVRIIAATNRDLSKEVAQGRFREDLYHRLSVFPLNVPPLRERIDDIPQLSGFILNNIKGKIGTNNVRVSKTAMHQLMQYDWPGNVRELQHVLMRAALRAAASAEGKVAVIELKHLGLDFVADSTDEIGSIAPLISTENKSFNEIVTDFQRQLITQAMEDNDHVWAKAARQLQLDRGNLYRQAKRLGLT</sequence>
<dbReference type="AlphaFoldDB" id="A0A5C6QS13"/>
<evidence type="ECO:0000256" key="3">
    <source>
        <dbReference type="ARBA" id="ARBA00023015"/>
    </source>
</evidence>
<protein>
    <submittedName>
        <fullName evidence="7">Nitric oxide reductase transcriptional regulator NorR</fullName>
    </submittedName>
</protein>
<dbReference type="Pfam" id="PF01590">
    <property type="entry name" value="GAF"/>
    <property type="match status" value="1"/>
</dbReference>
<dbReference type="Gene3D" id="1.10.10.60">
    <property type="entry name" value="Homeodomain-like"/>
    <property type="match status" value="1"/>
</dbReference>